<proteinExistence type="predicted"/>
<keyword evidence="2" id="KW-0723">Serine/threonine-protein kinase</keyword>
<accession>A0A0W0EFL5</accession>
<dbReference type="InterPro" id="IPR011009">
    <property type="entry name" value="Kinase-like_dom_sf"/>
</dbReference>
<dbReference type="EC" id="2.7.11.1" evidence="1"/>
<dbReference type="VEuPathDB" id="FungiDB:CAGL0B03509g"/>
<dbReference type="VEuPathDB" id="FungiDB:GWK60_B03333"/>
<dbReference type="Gene3D" id="3.30.200.20">
    <property type="entry name" value="Phosphorylase Kinase, domain 1"/>
    <property type="match status" value="1"/>
</dbReference>
<feature type="region of interest" description="Disordered" evidence="11">
    <location>
        <begin position="17"/>
        <end position="49"/>
    </location>
</feature>
<keyword evidence="7" id="KW-0112">Calmodulin-binding</keyword>
<dbReference type="GO" id="GO:0005516">
    <property type="term" value="F:calmodulin binding"/>
    <property type="evidence" value="ECO:0007669"/>
    <property type="project" value="UniProtKB-KW"/>
</dbReference>
<dbReference type="InterPro" id="IPR017441">
    <property type="entry name" value="Protein_kinase_ATP_BS"/>
</dbReference>
<dbReference type="Pfam" id="PF00069">
    <property type="entry name" value="Pkinase"/>
    <property type="match status" value="1"/>
</dbReference>
<dbReference type="GO" id="GO:0034599">
    <property type="term" value="P:cellular response to oxidative stress"/>
    <property type="evidence" value="ECO:0007669"/>
    <property type="project" value="EnsemblFungi"/>
</dbReference>
<dbReference type="GO" id="GO:0004674">
    <property type="term" value="F:protein serine/threonine kinase activity"/>
    <property type="evidence" value="ECO:0007669"/>
    <property type="project" value="UniProtKB-KW"/>
</dbReference>
<evidence type="ECO:0000256" key="6">
    <source>
        <dbReference type="ARBA" id="ARBA00022840"/>
    </source>
</evidence>
<protein>
    <recommendedName>
        <fullName evidence="1">non-specific serine/threonine protein kinase</fullName>
        <ecNumber evidence="1">2.7.11.1</ecNumber>
    </recommendedName>
</protein>
<feature type="binding site" evidence="10">
    <location>
        <position position="188"/>
    </location>
    <ligand>
        <name>ATP</name>
        <dbReference type="ChEBI" id="CHEBI:30616"/>
    </ligand>
</feature>
<evidence type="ECO:0000256" key="2">
    <source>
        <dbReference type="ARBA" id="ARBA00022527"/>
    </source>
</evidence>
<dbReference type="OrthoDB" id="1738954at2759"/>
<evidence type="ECO:0000256" key="7">
    <source>
        <dbReference type="ARBA" id="ARBA00022860"/>
    </source>
</evidence>
<evidence type="ECO:0000256" key="1">
    <source>
        <dbReference type="ARBA" id="ARBA00012513"/>
    </source>
</evidence>
<feature type="region of interest" description="Disordered" evidence="11">
    <location>
        <begin position="198"/>
        <end position="224"/>
    </location>
</feature>
<dbReference type="SUPFAM" id="SSF56112">
    <property type="entry name" value="Protein kinase-like (PK-like)"/>
    <property type="match status" value="1"/>
</dbReference>
<evidence type="ECO:0000313" key="13">
    <source>
        <dbReference type="EMBL" id="KTB03488.1"/>
    </source>
</evidence>
<dbReference type="Gene3D" id="1.10.510.10">
    <property type="entry name" value="Transferase(Phosphotransferase) domain 1"/>
    <property type="match status" value="1"/>
</dbReference>
<keyword evidence="4 10" id="KW-0547">Nucleotide-binding</keyword>
<dbReference type="PROSITE" id="PS50011">
    <property type="entry name" value="PROTEIN_KINASE_DOM"/>
    <property type="match status" value="1"/>
</dbReference>
<feature type="compositionally biased region" description="Polar residues" evidence="11">
    <location>
        <begin position="87"/>
        <end position="110"/>
    </location>
</feature>
<dbReference type="GO" id="GO:0005737">
    <property type="term" value="C:cytoplasm"/>
    <property type="evidence" value="ECO:0007669"/>
    <property type="project" value="EnsemblFungi"/>
</dbReference>
<feature type="region of interest" description="Disordered" evidence="11">
    <location>
        <begin position="83"/>
        <end position="110"/>
    </location>
</feature>
<evidence type="ECO:0000313" key="14">
    <source>
        <dbReference type="Proteomes" id="UP000054886"/>
    </source>
</evidence>
<dbReference type="VEuPathDB" id="FungiDB:B1J91_B03509g"/>
<dbReference type="GO" id="GO:0040020">
    <property type="term" value="P:regulation of meiotic nuclear division"/>
    <property type="evidence" value="ECO:0007669"/>
    <property type="project" value="EnsemblFungi"/>
</dbReference>
<dbReference type="InterPro" id="IPR000719">
    <property type="entry name" value="Prot_kinase_dom"/>
</dbReference>
<dbReference type="Proteomes" id="UP000054886">
    <property type="component" value="Unassembled WGS sequence"/>
</dbReference>
<feature type="compositionally biased region" description="Basic and acidic residues" evidence="11">
    <location>
        <begin position="198"/>
        <end position="214"/>
    </location>
</feature>
<evidence type="ECO:0000256" key="10">
    <source>
        <dbReference type="PROSITE-ProRule" id="PRU10141"/>
    </source>
</evidence>
<evidence type="ECO:0000259" key="12">
    <source>
        <dbReference type="PROSITE" id="PS50011"/>
    </source>
</evidence>
<evidence type="ECO:0000256" key="9">
    <source>
        <dbReference type="ARBA" id="ARBA00048679"/>
    </source>
</evidence>
<reference evidence="13 14" key="1">
    <citation type="submission" date="2015-10" db="EMBL/GenBank/DDBJ databases">
        <title>Draft genomes sequences of Candida glabrata isolates 1A, 1B, 2A, 2B, 3A and 3B.</title>
        <authorList>
            <person name="Haavelsrud O.E."/>
            <person name="Gaustad P."/>
        </authorList>
    </citation>
    <scope>NUCLEOTIDE SEQUENCE [LARGE SCALE GENOMIC DNA]</scope>
    <source>
        <strain evidence="13">910700640</strain>
    </source>
</reference>
<sequence length="597" mass="68004">MQKFKALFKKKVTDLESGVDNSKSKKDTMIGAGDSTMVAPAEPTKWDPTVNSHDLIGSLAKELTAVADTPIPVDMGHLDNVKEEQVEGTSEYTAESHSFDNGSLDQGSQLSFDGEYDVEEDYEEEDSEEIEEKFTNTPLRFAEQVELKGYKLIEKIGEGAFSKVFCGIPDKNSDSAYLARNYKQVAVKVISKHDLDVSNKEQQAKDKRAGRDKQNNTNRMSSREQVMKEVRIHKAVAAGCPYIVGFIDFQETKHYYYLIQELLDGGEIFNEIVRLTYLSEDLSRHVIKQVALAVRHMHSLGIVHRDIKPENLLFKSIEYIPSKKRTFRKSDDPATKADEGVFIPTIGGGGIGIVKLADFGLSKQIFQKNTKTPCGTIGYTAPEVVKDEKYSMQVDMWGIGCVLYTMLCGFPPFYDEKIDVLTEKISRGEYTFLEPWWDEISPGAKHCVKKLLEVDPRKRYTIDEFLADPWLNTFDTFAKRKKKLEEEEAQQRRIMKRKRRKNVFERDPSLLYSPAAVAMRDAFDISNAVQREEEDKRFSPGPRKHNLSVLNESDLDEPSNEIVDGLDEQMFQLKLNSSTIIKRRKDDHKSPLEQVIT</sequence>
<feature type="domain" description="Protein kinase" evidence="12">
    <location>
        <begin position="150"/>
        <end position="471"/>
    </location>
</feature>
<keyword evidence="6 10" id="KW-0067">ATP-binding</keyword>
<organism evidence="13 14">
    <name type="scientific">Candida glabrata</name>
    <name type="common">Yeast</name>
    <name type="synonym">Torulopsis glabrata</name>
    <dbReference type="NCBI Taxonomy" id="5478"/>
    <lineage>
        <taxon>Eukaryota</taxon>
        <taxon>Fungi</taxon>
        <taxon>Dikarya</taxon>
        <taxon>Ascomycota</taxon>
        <taxon>Saccharomycotina</taxon>
        <taxon>Saccharomycetes</taxon>
        <taxon>Saccharomycetales</taxon>
        <taxon>Saccharomycetaceae</taxon>
        <taxon>Nakaseomyces</taxon>
    </lineage>
</organism>
<dbReference type="FunFam" id="1.10.510.10:FF:000731">
    <property type="entry name" value="Serine/threonine-protein kinase RCK1"/>
    <property type="match status" value="1"/>
</dbReference>
<dbReference type="SMART" id="SM00220">
    <property type="entry name" value="S_TKc"/>
    <property type="match status" value="1"/>
</dbReference>
<dbReference type="EMBL" id="LLZZ01000119">
    <property type="protein sequence ID" value="KTB03488.1"/>
    <property type="molecule type" value="Genomic_DNA"/>
</dbReference>
<dbReference type="GO" id="GO:0007231">
    <property type="term" value="P:osmosensory signaling pathway"/>
    <property type="evidence" value="ECO:0007669"/>
    <property type="project" value="EnsemblFungi"/>
</dbReference>
<gene>
    <name evidence="13" type="ORF">AO440_000310</name>
</gene>
<keyword evidence="5 13" id="KW-0418">Kinase</keyword>
<evidence type="ECO:0000256" key="8">
    <source>
        <dbReference type="ARBA" id="ARBA00047899"/>
    </source>
</evidence>
<dbReference type="AlphaFoldDB" id="A0A0W0EFL5"/>
<comment type="catalytic activity">
    <reaction evidence="9">
        <text>L-seryl-[protein] + ATP = O-phospho-L-seryl-[protein] + ADP + H(+)</text>
        <dbReference type="Rhea" id="RHEA:17989"/>
        <dbReference type="Rhea" id="RHEA-COMP:9863"/>
        <dbReference type="Rhea" id="RHEA-COMP:11604"/>
        <dbReference type="ChEBI" id="CHEBI:15378"/>
        <dbReference type="ChEBI" id="CHEBI:29999"/>
        <dbReference type="ChEBI" id="CHEBI:30616"/>
        <dbReference type="ChEBI" id="CHEBI:83421"/>
        <dbReference type="ChEBI" id="CHEBI:456216"/>
        <dbReference type="EC" id="2.7.11.1"/>
    </reaction>
</comment>
<name>A0A0W0EFL5_CANGB</name>
<dbReference type="GO" id="GO:0005524">
    <property type="term" value="F:ATP binding"/>
    <property type="evidence" value="ECO:0007669"/>
    <property type="project" value="UniProtKB-UniRule"/>
</dbReference>
<dbReference type="PROSITE" id="PS00107">
    <property type="entry name" value="PROTEIN_KINASE_ATP"/>
    <property type="match status" value="1"/>
</dbReference>
<evidence type="ECO:0000256" key="3">
    <source>
        <dbReference type="ARBA" id="ARBA00022679"/>
    </source>
</evidence>
<keyword evidence="3" id="KW-0808">Transferase</keyword>
<evidence type="ECO:0000256" key="5">
    <source>
        <dbReference type="ARBA" id="ARBA00022777"/>
    </source>
</evidence>
<comment type="caution">
    <text evidence="13">The sequence shown here is derived from an EMBL/GenBank/DDBJ whole genome shotgun (WGS) entry which is preliminary data.</text>
</comment>
<dbReference type="PANTHER" id="PTHR24347">
    <property type="entry name" value="SERINE/THREONINE-PROTEIN KINASE"/>
    <property type="match status" value="1"/>
</dbReference>
<dbReference type="VEuPathDB" id="FungiDB:GVI51_B03399"/>
<evidence type="ECO:0000256" key="11">
    <source>
        <dbReference type="SAM" id="MobiDB-lite"/>
    </source>
</evidence>
<evidence type="ECO:0000256" key="4">
    <source>
        <dbReference type="ARBA" id="ARBA00022741"/>
    </source>
</evidence>
<dbReference type="InterPro" id="IPR008271">
    <property type="entry name" value="Ser/Thr_kinase_AS"/>
</dbReference>
<comment type="catalytic activity">
    <reaction evidence="8">
        <text>L-threonyl-[protein] + ATP = O-phospho-L-threonyl-[protein] + ADP + H(+)</text>
        <dbReference type="Rhea" id="RHEA:46608"/>
        <dbReference type="Rhea" id="RHEA-COMP:11060"/>
        <dbReference type="Rhea" id="RHEA-COMP:11605"/>
        <dbReference type="ChEBI" id="CHEBI:15378"/>
        <dbReference type="ChEBI" id="CHEBI:30013"/>
        <dbReference type="ChEBI" id="CHEBI:30616"/>
        <dbReference type="ChEBI" id="CHEBI:61977"/>
        <dbReference type="ChEBI" id="CHEBI:456216"/>
        <dbReference type="EC" id="2.7.11.1"/>
    </reaction>
</comment>
<dbReference type="PROSITE" id="PS00108">
    <property type="entry name" value="PROTEIN_KINASE_ST"/>
    <property type="match status" value="1"/>
</dbReference>
<dbReference type="VEuPathDB" id="FungiDB:GW608_B03333"/>